<feature type="compositionally biased region" description="Basic and acidic residues" evidence="1">
    <location>
        <begin position="505"/>
        <end position="526"/>
    </location>
</feature>
<reference evidence="2 3" key="1">
    <citation type="submission" date="2024-05" db="EMBL/GenBank/DDBJ databases">
        <authorList>
            <person name="Wallberg A."/>
        </authorList>
    </citation>
    <scope>NUCLEOTIDE SEQUENCE [LARGE SCALE GENOMIC DNA]</scope>
</reference>
<gene>
    <name evidence="2" type="ORF">MNOR_LOCUS41554</name>
</gene>
<feature type="compositionally biased region" description="Acidic residues" evidence="1">
    <location>
        <begin position="527"/>
        <end position="548"/>
    </location>
</feature>
<feature type="compositionally biased region" description="Basic and acidic residues" evidence="1">
    <location>
        <begin position="249"/>
        <end position="265"/>
    </location>
</feature>
<evidence type="ECO:0000256" key="1">
    <source>
        <dbReference type="SAM" id="MobiDB-lite"/>
    </source>
</evidence>
<name>A0AAV2SYQ1_MEGNR</name>
<proteinExistence type="predicted"/>
<feature type="compositionally biased region" description="Basic and acidic residues" evidence="1">
    <location>
        <begin position="465"/>
        <end position="493"/>
    </location>
</feature>
<dbReference type="EMBL" id="CAXKWB010158101">
    <property type="protein sequence ID" value="CAL4249503.1"/>
    <property type="molecule type" value="Genomic_DNA"/>
</dbReference>
<feature type="region of interest" description="Disordered" evidence="1">
    <location>
        <begin position="146"/>
        <end position="265"/>
    </location>
</feature>
<feature type="compositionally biased region" description="Basic residues" evidence="1">
    <location>
        <begin position="494"/>
        <end position="504"/>
    </location>
</feature>
<feature type="compositionally biased region" description="Basic and acidic residues" evidence="1">
    <location>
        <begin position="559"/>
        <end position="579"/>
    </location>
</feature>
<feature type="region of interest" description="Disordered" evidence="1">
    <location>
        <begin position="286"/>
        <end position="322"/>
    </location>
</feature>
<accession>A0AAV2SYQ1</accession>
<organism evidence="2 3">
    <name type="scientific">Meganyctiphanes norvegica</name>
    <name type="common">Northern krill</name>
    <name type="synonym">Thysanopoda norvegica</name>
    <dbReference type="NCBI Taxonomy" id="48144"/>
    <lineage>
        <taxon>Eukaryota</taxon>
        <taxon>Metazoa</taxon>
        <taxon>Ecdysozoa</taxon>
        <taxon>Arthropoda</taxon>
        <taxon>Crustacea</taxon>
        <taxon>Multicrustacea</taxon>
        <taxon>Malacostraca</taxon>
        <taxon>Eumalacostraca</taxon>
        <taxon>Eucarida</taxon>
        <taxon>Euphausiacea</taxon>
        <taxon>Euphausiidae</taxon>
        <taxon>Meganyctiphanes</taxon>
    </lineage>
</organism>
<feature type="compositionally biased region" description="Acidic residues" evidence="1">
    <location>
        <begin position="455"/>
        <end position="464"/>
    </location>
</feature>
<dbReference type="Proteomes" id="UP001497623">
    <property type="component" value="Unassembled WGS sequence"/>
</dbReference>
<feature type="compositionally biased region" description="Polar residues" evidence="1">
    <location>
        <begin position="231"/>
        <end position="248"/>
    </location>
</feature>
<protein>
    <submittedName>
        <fullName evidence="2">Uncharacterized protein</fullName>
    </submittedName>
</protein>
<comment type="caution">
    <text evidence="2">The sequence shown here is derived from an EMBL/GenBank/DDBJ whole genome shotgun (WGS) entry which is preliminary data.</text>
</comment>
<feature type="compositionally biased region" description="Acidic residues" evidence="1">
    <location>
        <begin position="427"/>
        <end position="447"/>
    </location>
</feature>
<feature type="compositionally biased region" description="Basic and acidic residues" evidence="1">
    <location>
        <begin position="286"/>
        <end position="300"/>
    </location>
</feature>
<feature type="compositionally biased region" description="Polar residues" evidence="1">
    <location>
        <begin position="355"/>
        <end position="383"/>
    </location>
</feature>
<dbReference type="AlphaFoldDB" id="A0AAV2SYQ1"/>
<feature type="compositionally biased region" description="Basic and acidic residues" evidence="1">
    <location>
        <begin position="384"/>
        <end position="394"/>
    </location>
</feature>
<feature type="region of interest" description="Disordered" evidence="1">
    <location>
        <begin position="602"/>
        <end position="664"/>
    </location>
</feature>
<feature type="compositionally biased region" description="Basic and acidic residues" evidence="1">
    <location>
        <begin position="626"/>
        <end position="653"/>
    </location>
</feature>
<evidence type="ECO:0000313" key="3">
    <source>
        <dbReference type="Proteomes" id="UP001497623"/>
    </source>
</evidence>
<sequence>MATIFNKEYYISELQDAGALKDETKAKGKNKSPQKNVQRGLIKVTNIKIGQVLAAIALDSFSNDVILKWIRVGRKITPLIEEQFYMYEQLALYLQNSVQQKNVEKWKTLLNESKFVWPSDKYEGWSKIFGNEPELLAGVEFKPYLSDNGDDNDNEVEDDNEVDHDKSECKISEPKEMVEVSKIHKVPLKEGDSSKEIDGNSKFEDLSGDRDENDKEVKGDSEFDNDGSKCNELTSSEMKNDTKMISTENHTKSEESKSVENGKISGPKEKTVVCKIDNVAIKGSVRSKEGVADDSSKADDMSGDGVVNEEEKEISNDESNLNESILLEKENASQTKINTSKIDDTDNKKEAIITKSFTESEGNLSVKHVQTSELKQISNVSNKDLTKKVRDNSKESNVNSKAEEKSQISIKSKSKEATKAQNSGDITETDEFCFEDFSMEIGEDFIEGDEKKVSEDDDDEDEIWIEDKDNISQEDIVDKNKEHNNHEFNEQKNSKKTKNKKSLKKNCEKEIESQNKDIELEMKEQLSEEISELPEQEDAGAISDDGECAEPSPKKRKKELSSKKKRGETAADDESKVDLTADPDVEETIDLLEGYDSLLTDSMMQGIEEEEKVVEKKRPRRLSTTDSRDSKGSCYEPHGRRESQDSKDSREPQILEVSFPKVSL</sequence>
<feature type="region of interest" description="Disordered" evidence="1">
    <location>
        <begin position="355"/>
        <end position="588"/>
    </location>
</feature>
<keyword evidence="3" id="KW-1185">Reference proteome</keyword>
<feature type="compositionally biased region" description="Acidic residues" evidence="1">
    <location>
        <begin position="148"/>
        <end position="162"/>
    </location>
</feature>
<feature type="compositionally biased region" description="Basic and acidic residues" evidence="1">
    <location>
        <begin position="163"/>
        <end position="229"/>
    </location>
</feature>
<evidence type="ECO:0000313" key="2">
    <source>
        <dbReference type="EMBL" id="CAL4249503.1"/>
    </source>
</evidence>